<evidence type="ECO:0000256" key="3">
    <source>
        <dbReference type="ARBA" id="ARBA00022448"/>
    </source>
</evidence>
<dbReference type="Gene3D" id="3.10.105.10">
    <property type="entry name" value="Dipeptide-binding Protein, Domain 3"/>
    <property type="match status" value="1"/>
</dbReference>
<dbReference type="RefSeq" id="WP_073234015.1">
    <property type="nucleotide sequence ID" value="NZ_FQUY01000001.1"/>
</dbReference>
<dbReference type="GO" id="GO:1904680">
    <property type="term" value="F:peptide transmembrane transporter activity"/>
    <property type="evidence" value="ECO:0007669"/>
    <property type="project" value="TreeGrafter"/>
</dbReference>
<dbReference type="GO" id="GO:0043190">
    <property type="term" value="C:ATP-binding cassette (ABC) transporter complex"/>
    <property type="evidence" value="ECO:0007669"/>
    <property type="project" value="InterPro"/>
</dbReference>
<dbReference type="FunFam" id="3.10.105.10:FF:000001">
    <property type="entry name" value="Oligopeptide ABC transporter, oligopeptide-binding protein"/>
    <property type="match status" value="1"/>
</dbReference>
<dbReference type="CDD" id="cd08504">
    <property type="entry name" value="PBP2_OppA"/>
    <property type="match status" value="1"/>
</dbReference>
<name>A0A1M4SEC5_9FIRM</name>
<protein>
    <submittedName>
        <fullName evidence="6">Oligopeptide transport system substrate-binding protein</fullName>
    </submittedName>
</protein>
<proteinExistence type="inferred from homology"/>
<evidence type="ECO:0000256" key="2">
    <source>
        <dbReference type="ARBA" id="ARBA00005695"/>
    </source>
</evidence>
<keyword evidence="7" id="KW-1185">Reference proteome</keyword>
<dbReference type="InterPro" id="IPR000914">
    <property type="entry name" value="SBP_5_dom"/>
</dbReference>
<dbReference type="STRING" id="1121429.SAMN02745133_00091"/>
<dbReference type="Gene3D" id="3.40.190.10">
    <property type="entry name" value="Periplasmic binding protein-like II"/>
    <property type="match status" value="1"/>
</dbReference>
<dbReference type="PIRSF" id="PIRSF002741">
    <property type="entry name" value="MppA"/>
    <property type="match status" value="1"/>
</dbReference>
<feature type="domain" description="Solute-binding protein family 5" evidence="5">
    <location>
        <begin position="79"/>
        <end position="459"/>
    </location>
</feature>
<dbReference type="PANTHER" id="PTHR30290:SF10">
    <property type="entry name" value="PERIPLASMIC OLIGOPEPTIDE-BINDING PROTEIN-RELATED"/>
    <property type="match status" value="1"/>
</dbReference>
<dbReference type="PROSITE" id="PS51257">
    <property type="entry name" value="PROKAR_LIPOPROTEIN"/>
    <property type="match status" value="1"/>
</dbReference>
<dbReference type="AlphaFoldDB" id="A0A1M4SEC5"/>
<evidence type="ECO:0000256" key="4">
    <source>
        <dbReference type="ARBA" id="ARBA00022729"/>
    </source>
</evidence>
<evidence type="ECO:0000259" key="5">
    <source>
        <dbReference type="Pfam" id="PF00496"/>
    </source>
</evidence>
<keyword evidence="3" id="KW-0813">Transport</keyword>
<dbReference type="InterPro" id="IPR030678">
    <property type="entry name" value="Peptide/Ni-bd"/>
</dbReference>
<dbReference type="InterPro" id="IPR039424">
    <property type="entry name" value="SBP_5"/>
</dbReference>
<reference evidence="7" key="1">
    <citation type="submission" date="2016-11" db="EMBL/GenBank/DDBJ databases">
        <authorList>
            <person name="Varghese N."/>
            <person name="Submissions S."/>
        </authorList>
    </citation>
    <scope>NUCLEOTIDE SEQUENCE [LARGE SCALE GENOMIC DNA]</scope>
    <source>
        <strain evidence="7">DSM 12395</strain>
    </source>
</reference>
<keyword evidence="4" id="KW-0732">Signal</keyword>
<dbReference type="GO" id="GO:0015833">
    <property type="term" value="P:peptide transport"/>
    <property type="evidence" value="ECO:0007669"/>
    <property type="project" value="TreeGrafter"/>
</dbReference>
<dbReference type="PANTHER" id="PTHR30290">
    <property type="entry name" value="PERIPLASMIC BINDING COMPONENT OF ABC TRANSPORTER"/>
    <property type="match status" value="1"/>
</dbReference>
<sequence length="536" mass="61439">MSTGRRICVLVSLFLLFSFISGCGEKNQPSALRAKEQVIRYNICAEPKTLDPAKANGVPEATVMLQLFDGLTRYDANQQIQPAMAESWQISQDGLTYTFKLRDAKWSNGEPVTARDFVYSWLRALAPETASEYAYQLFYIKGAEEYNSGKGKKEDVGVKALDDKTLQVVLRAPAPQFLGLTSYMTYYPVYRKNVENNDKWFTDPKQYVCNGPFKMVSWEHNQKITLEKNPYYWDEKNVKLNRLEIYLIESLQTGFTMFRSNQLEMQNEVAVQELKSLQGSKELLIVPDASIDYYQFNLSRKPFNDARVRKALAMAIDRNQIVKYILQAGQKPAYAFVPYGMAGVEEKDYRQEGGDLFKEDIETAKKLLAEAGYPDGKGFPKVTLLYNNNENIHKVAQAVQQMWKKNLGIEVALQNVEWQVYLDRQAQQDFDITRTAWSPDYLDPMTFIDLFVSNGGNNNTGWSHPAYDRLVSEANSTGDQKTRMEAMHKAEKILMDHMPVMPIFFYTHPVLIKENIKGVITPSFGTYADFKYAYVE</sequence>
<evidence type="ECO:0000313" key="7">
    <source>
        <dbReference type="Proteomes" id="UP000184148"/>
    </source>
</evidence>
<dbReference type="Pfam" id="PF00496">
    <property type="entry name" value="SBP_bac_5"/>
    <property type="match status" value="1"/>
</dbReference>
<dbReference type="FunFam" id="3.90.76.10:FF:000001">
    <property type="entry name" value="Oligopeptide ABC transporter substrate-binding protein"/>
    <property type="match status" value="1"/>
</dbReference>
<dbReference type="SUPFAM" id="SSF53850">
    <property type="entry name" value="Periplasmic binding protein-like II"/>
    <property type="match status" value="1"/>
</dbReference>
<dbReference type="EMBL" id="FQUY01000001">
    <property type="protein sequence ID" value="SHE30594.1"/>
    <property type="molecule type" value="Genomic_DNA"/>
</dbReference>
<dbReference type="OrthoDB" id="137511at2"/>
<dbReference type="Gene3D" id="3.90.76.10">
    <property type="entry name" value="Dipeptide-binding Protein, Domain 1"/>
    <property type="match status" value="1"/>
</dbReference>
<comment type="subcellular location">
    <subcellularLocation>
        <location evidence="1">Cell envelope</location>
    </subcellularLocation>
</comment>
<gene>
    <name evidence="6" type="ORF">SAMN02745133_00091</name>
</gene>
<comment type="similarity">
    <text evidence="2">Belongs to the bacterial solute-binding protein 5 family.</text>
</comment>
<dbReference type="GO" id="GO:0030288">
    <property type="term" value="C:outer membrane-bounded periplasmic space"/>
    <property type="evidence" value="ECO:0007669"/>
    <property type="project" value="UniProtKB-ARBA"/>
</dbReference>
<evidence type="ECO:0000313" key="6">
    <source>
        <dbReference type="EMBL" id="SHE30594.1"/>
    </source>
</evidence>
<accession>A0A1M4SEC5</accession>
<organism evidence="6 7">
    <name type="scientific">Desulforamulus putei DSM 12395</name>
    <dbReference type="NCBI Taxonomy" id="1121429"/>
    <lineage>
        <taxon>Bacteria</taxon>
        <taxon>Bacillati</taxon>
        <taxon>Bacillota</taxon>
        <taxon>Clostridia</taxon>
        <taxon>Eubacteriales</taxon>
        <taxon>Peptococcaceae</taxon>
        <taxon>Desulforamulus</taxon>
    </lineage>
</organism>
<evidence type="ECO:0000256" key="1">
    <source>
        <dbReference type="ARBA" id="ARBA00004196"/>
    </source>
</evidence>
<dbReference type="Proteomes" id="UP000184148">
    <property type="component" value="Unassembled WGS sequence"/>
</dbReference>